<name>A0A9W9SJI4_9EURO</name>
<dbReference type="Proteomes" id="UP001147747">
    <property type="component" value="Unassembled WGS sequence"/>
</dbReference>
<reference evidence="1" key="1">
    <citation type="submission" date="2022-12" db="EMBL/GenBank/DDBJ databases">
        <authorList>
            <person name="Petersen C."/>
        </authorList>
    </citation>
    <scope>NUCLEOTIDE SEQUENCE</scope>
    <source>
        <strain evidence="1">IBT 29677</strain>
    </source>
</reference>
<organism evidence="1 2">
    <name type="scientific">Penicillium cosmopolitanum</name>
    <dbReference type="NCBI Taxonomy" id="1131564"/>
    <lineage>
        <taxon>Eukaryota</taxon>
        <taxon>Fungi</taxon>
        <taxon>Dikarya</taxon>
        <taxon>Ascomycota</taxon>
        <taxon>Pezizomycotina</taxon>
        <taxon>Eurotiomycetes</taxon>
        <taxon>Eurotiomycetidae</taxon>
        <taxon>Eurotiales</taxon>
        <taxon>Aspergillaceae</taxon>
        <taxon>Penicillium</taxon>
    </lineage>
</organism>
<accession>A0A9W9SJI4</accession>
<proteinExistence type="predicted"/>
<evidence type="ECO:0000313" key="1">
    <source>
        <dbReference type="EMBL" id="KAJ5379110.1"/>
    </source>
</evidence>
<evidence type="ECO:0000313" key="2">
    <source>
        <dbReference type="Proteomes" id="UP001147747"/>
    </source>
</evidence>
<gene>
    <name evidence="1" type="ORF">N7509_012229</name>
</gene>
<dbReference type="EMBL" id="JAPZBU010000011">
    <property type="protein sequence ID" value="KAJ5379110.1"/>
    <property type="molecule type" value="Genomic_DNA"/>
</dbReference>
<sequence length="130" mass="15181">MPPTNTPPARDEWKEAVLIVHPNVKEALAQIAKITNTSEVIWDELVIFNAIEAKGYSPESYGKARWNPSTWAKKMRKQWTKYEREIASTKKKVHECHPEFRRILQGPLDEALRRHESQKYAVNSCCEFEE</sequence>
<keyword evidence="2" id="KW-1185">Reference proteome</keyword>
<reference evidence="1" key="2">
    <citation type="journal article" date="2023" name="IMA Fungus">
        <title>Comparative genomic study of the Penicillium genus elucidates a diverse pangenome and 15 lateral gene transfer events.</title>
        <authorList>
            <person name="Petersen C."/>
            <person name="Sorensen T."/>
            <person name="Nielsen M.R."/>
            <person name="Sondergaard T.E."/>
            <person name="Sorensen J.L."/>
            <person name="Fitzpatrick D.A."/>
            <person name="Frisvad J.C."/>
            <person name="Nielsen K.L."/>
        </authorList>
    </citation>
    <scope>NUCLEOTIDE SEQUENCE</scope>
    <source>
        <strain evidence="1">IBT 29677</strain>
    </source>
</reference>
<protein>
    <submittedName>
        <fullName evidence="1">Uncharacterized protein</fullName>
    </submittedName>
</protein>
<dbReference type="AlphaFoldDB" id="A0A9W9SJI4"/>
<dbReference type="OrthoDB" id="10444290at2759"/>
<comment type="caution">
    <text evidence="1">The sequence shown here is derived from an EMBL/GenBank/DDBJ whole genome shotgun (WGS) entry which is preliminary data.</text>
</comment>
<dbReference type="GeneID" id="81375846"/>
<dbReference type="RefSeq" id="XP_056482896.1">
    <property type="nucleotide sequence ID" value="XM_056636866.1"/>
</dbReference>